<sequence>MAEVARECDYTRVLRRSGTPKAARSLLACWFDGGSENMRSLVVRRGCRQCKERKKVERRKRQVRSWPRQRRGLAVGVGGTSS</sequence>
<dbReference type="Proteomes" id="UP000826656">
    <property type="component" value="Unassembled WGS sequence"/>
</dbReference>
<evidence type="ECO:0000313" key="3">
    <source>
        <dbReference type="Proteomes" id="UP000826656"/>
    </source>
</evidence>
<feature type="compositionally biased region" description="Basic residues" evidence="1">
    <location>
        <begin position="58"/>
        <end position="71"/>
    </location>
</feature>
<evidence type="ECO:0000313" key="2">
    <source>
        <dbReference type="EMBL" id="KAH0776784.1"/>
    </source>
</evidence>
<protein>
    <submittedName>
        <fullName evidence="2">Uncharacterized protein</fullName>
    </submittedName>
</protein>
<dbReference type="EMBL" id="JAIVGD010000003">
    <property type="protein sequence ID" value="KAH0776784.1"/>
    <property type="molecule type" value="Genomic_DNA"/>
</dbReference>
<evidence type="ECO:0000256" key="1">
    <source>
        <dbReference type="SAM" id="MobiDB-lite"/>
    </source>
</evidence>
<comment type="caution">
    <text evidence="2">The sequence shown here is derived from an EMBL/GenBank/DDBJ whole genome shotgun (WGS) entry which is preliminary data.</text>
</comment>
<name>A0ABQ7W7V9_SOLTU</name>
<feature type="region of interest" description="Disordered" evidence="1">
    <location>
        <begin position="58"/>
        <end position="82"/>
    </location>
</feature>
<organism evidence="2 3">
    <name type="scientific">Solanum tuberosum</name>
    <name type="common">Potato</name>
    <dbReference type="NCBI Taxonomy" id="4113"/>
    <lineage>
        <taxon>Eukaryota</taxon>
        <taxon>Viridiplantae</taxon>
        <taxon>Streptophyta</taxon>
        <taxon>Embryophyta</taxon>
        <taxon>Tracheophyta</taxon>
        <taxon>Spermatophyta</taxon>
        <taxon>Magnoliopsida</taxon>
        <taxon>eudicotyledons</taxon>
        <taxon>Gunneridae</taxon>
        <taxon>Pentapetalae</taxon>
        <taxon>asterids</taxon>
        <taxon>lamiids</taxon>
        <taxon>Solanales</taxon>
        <taxon>Solanaceae</taxon>
        <taxon>Solanoideae</taxon>
        <taxon>Solaneae</taxon>
        <taxon>Solanum</taxon>
    </lineage>
</organism>
<gene>
    <name evidence="2" type="ORF">KY290_008195</name>
</gene>
<proteinExistence type="predicted"/>
<accession>A0ABQ7W7V9</accession>
<reference evidence="2 3" key="1">
    <citation type="journal article" date="2021" name="bioRxiv">
        <title>Chromosome-scale and haplotype-resolved genome assembly of a tetraploid potato cultivar.</title>
        <authorList>
            <person name="Sun H."/>
            <person name="Jiao W.-B."/>
            <person name="Krause K."/>
            <person name="Campoy J.A."/>
            <person name="Goel M."/>
            <person name="Folz-Donahue K."/>
            <person name="Kukat C."/>
            <person name="Huettel B."/>
            <person name="Schneeberger K."/>
        </authorList>
    </citation>
    <scope>NUCLEOTIDE SEQUENCE [LARGE SCALE GENOMIC DNA]</scope>
    <source>
        <strain evidence="2">SolTubOtavaFocal</strain>
        <tissue evidence="2">Leaves</tissue>
    </source>
</reference>
<keyword evidence="3" id="KW-1185">Reference proteome</keyword>